<evidence type="ECO:0000313" key="13">
    <source>
        <dbReference type="Proteomes" id="UP001595698"/>
    </source>
</evidence>
<evidence type="ECO:0000256" key="3">
    <source>
        <dbReference type="ARBA" id="ARBA00022553"/>
    </source>
</evidence>
<organism evidence="12 13">
    <name type="scientific">Streptosporangium jomthongense</name>
    <dbReference type="NCBI Taxonomy" id="1193683"/>
    <lineage>
        <taxon>Bacteria</taxon>
        <taxon>Bacillati</taxon>
        <taxon>Actinomycetota</taxon>
        <taxon>Actinomycetes</taxon>
        <taxon>Streptosporangiales</taxon>
        <taxon>Streptosporangiaceae</taxon>
        <taxon>Streptosporangium</taxon>
    </lineage>
</organism>
<dbReference type="InterPro" id="IPR011712">
    <property type="entry name" value="Sig_transdc_His_kin_sub3_dim/P"/>
</dbReference>
<accession>A0ABV8EZW2</accession>
<keyword evidence="4" id="KW-0808">Transferase</keyword>
<comment type="caution">
    <text evidence="12">The sequence shown here is derived from an EMBL/GenBank/DDBJ whole genome shotgun (WGS) entry which is preliminary data.</text>
</comment>
<dbReference type="Gene3D" id="3.30.565.10">
    <property type="entry name" value="Histidine kinase-like ATPase, C-terminal domain"/>
    <property type="match status" value="1"/>
</dbReference>
<name>A0ABV8EZW2_9ACTN</name>
<dbReference type="InterPro" id="IPR036890">
    <property type="entry name" value="HATPase_C_sf"/>
</dbReference>
<evidence type="ECO:0000256" key="5">
    <source>
        <dbReference type="ARBA" id="ARBA00022741"/>
    </source>
</evidence>
<keyword evidence="6 12" id="KW-0418">Kinase</keyword>
<keyword evidence="5" id="KW-0547">Nucleotide-binding</keyword>
<feature type="compositionally biased region" description="Basic and acidic residues" evidence="9">
    <location>
        <begin position="310"/>
        <end position="322"/>
    </location>
</feature>
<feature type="transmembrane region" description="Helical" evidence="10">
    <location>
        <begin position="431"/>
        <end position="454"/>
    </location>
</feature>
<keyword evidence="7" id="KW-0067">ATP-binding</keyword>
<dbReference type="Gene3D" id="1.20.5.1930">
    <property type="match status" value="1"/>
</dbReference>
<feature type="compositionally biased region" description="Low complexity" evidence="9">
    <location>
        <begin position="342"/>
        <end position="351"/>
    </location>
</feature>
<dbReference type="GO" id="GO:0016301">
    <property type="term" value="F:kinase activity"/>
    <property type="evidence" value="ECO:0007669"/>
    <property type="project" value="UniProtKB-KW"/>
</dbReference>
<feature type="region of interest" description="Disordered" evidence="9">
    <location>
        <begin position="308"/>
        <end position="381"/>
    </location>
</feature>
<keyword evidence="3" id="KW-0597">Phosphoprotein</keyword>
<proteinExistence type="predicted"/>
<evidence type="ECO:0000259" key="11">
    <source>
        <dbReference type="Pfam" id="PF07730"/>
    </source>
</evidence>
<feature type="compositionally biased region" description="Gly residues" evidence="9">
    <location>
        <begin position="368"/>
        <end position="379"/>
    </location>
</feature>
<feature type="domain" description="Signal transduction histidine kinase subgroup 3 dimerisation and phosphoacceptor" evidence="11">
    <location>
        <begin position="161"/>
        <end position="224"/>
    </location>
</feature>
<evidence type="ECO:0000256" key="1">
    <source>
        <dbReference type="ARBA" id="ARBA00000085"/>
    </source>
</evidence>
<evidence type="ECO:0000256" key="6">
    <source>
        <dbReference type="ARBA" id="ARBA00022777"/>
    </source>
</evidence>
<evidence type="ECO:0000256" key="10">
    <source>
        <dbReference type="SAM" id="Phobius"/>
    </source>
</evidence>
<evidence type="ECO:0000256" key="8">
    <source>
        <dbReference type="ARBA" id="ARBA00023012"/>
    </source>
</evidence>
<dbReference type="Pfam" id="PF07730">
    <property type="entry name" value="HisKA_3"/>
    <property type="match status" value="1"/>
</dbReference>
<comment type="catalytic activity">
    <reaction evidence="1">
        <text>ATP + protein L-histidine = ADP + protein N-phospho-L-histidine.</text>
        <dbReference type="EC" id="2.7.13.3"/>
    </reaction>
</comment>
<keyword evidence="10" id="KW-1133">Transmembrane helix</keyword>
<feature type="transmembrane region" description="Helical" evidence="10">
    <location>
        <begin position="47"/>
        <end position="71"/>
    </location>
</feature>
<keyword evidence="10" id="KW-0472">Membrane</keyword>
<protein>
    <recommendedName>
        <fullName evidence="2">histidine kinase</fullName>
        <ecNumber evidence="2">2.7.13.3</ecNumber>
    </recommendedName>
</protein>
<dbReference type="RefSeq" id="WP_386190324.1">
    <property type="nucleotide sequence ID" value="NZ_JBHSBC010000016.1"/>
</dbReference>
<feature type="transmembrane region" description="Helical" evidence="10">
    <location>
        <begin position="112"/>
        <end position="130"/>
    </location>
</feature>
<evidence type="ECO:0000256" key="7">
    <source>
        <dbReference type="ARBA" id="ARBA00022840"/>
    </source>
</evidence>
<dbReference type="EC" id="2.7.13.3" evidence="2"/>
<gene>
    <name evidence="12" type="ORF">ACFOYY_17530</name>
</gene>
<evidence type="ECO:0000256" key="9">
    <source>
        <dbReference type="SAM" id="MobiDB-lite"/>
    </source>
</evidence>
<keyword evidence="10" id="KW-0812">Transmembrane</keyword>
<dbReference type="EMBL" id="JBHSBC010000016">
    <property type="protein sequence ID" value="MFC3981947.1"/>
    <property type="molecule type" value="Genomic_DNA"/>
</dbReference>
<feature type="compositionally biased region" description="Gly residues" evidence="9">
    <location>
        <begin position="330"/>
        <end position="341"/>
    </location>
</feature>
<evidence type="ECO:0000256" key="4">
    <source>
        <dbReference type="ARBA" id="ARBA00022679"/>
    </source>
</evidence>
<dbReference type="PANTHER" id="PTHR24421">
    <property type="entry name" value="NITRATE/NITRITE SENSOR PROTEIN NARX-RELATED"/>
    <property type="match status" value="1"/>
</dbReference>
<feature type="transmembrane region" description="Helical" evidence="10">
    <location>
        <begin position="83"/>
        <end position="100"/>
    </location>
</feature>
<dbReference type="InterPro" id="IPR050482">
    <property type="entry name" value="Sensor_HK_TwoCompSys"/>
</dbReference>
<evidence type="ECO:0000256" key="2">
    <source>
        <dbReference type="ARBA" id="ARBA00012438"/>
    </source>
</evidence>
<keyword evidence="13" id="KW-1185">Reference proteome</keyword>
<dbReference type="PANTHER" id="PTHR24421:SF10">
    <property type="entry name" value="NITRATE_NITRITE SENSOR PROTEIN NARQ"/>
    <property type="match status" value="1"/>
</dbReference>
<sequence length="455" mass="47269">MGRHLIAAAVVVVDTVLFLSAHRSWPVVAYALATVLVVVLRTRSPVAAFVAALALASLSGGSYILLLWSAYQAGQEVLSRSGVAVVAGAGAGGLAVRLAAGPLTPQAVGTLLSTYLVFVALPLLVGLYLAQHRRLVAALDQSNRQLRLRRDLLAEQERLRERLRIARDMHDSLGHRLSLVSVQAAALEVSALPVRHRQAVGQLAESARAAMHELHDLVGALRGEEEPSRSPAVEAIGTVTEEFRRAGVPVTLRERGRPRPLSFAAGQAAYRVVEEGLTNAAKHAPRQPVTVNVDWESDALLLTVVNPLPERPETGAGDETRAGVEAGWDGLSGPGVSGLGSEGSETGAGASDLGALGPEVGAEAGRGDVPGSGSGGHGLAGLAERVRPAGGVLDHRLSGDGFRLFAMLPVTPLEEDPVVDDLPAVGRVRTVALGAAVAVLMFVTLPASLLLGVVR</sequence>
<evidence type="ECO:0000313" key="12">
    <source>
        <dbReference type="EMBL" id="MFC3981947.1"/>
    </source>
</evidence>
<keyword evidence="8" id="KW-0902">Two-component regulatory system</keyword>
<reference evidence="13" key="1">
    <citation type="journal article" date="2019" name="Int. J. Syst. Evol. Microbiol.">
        <title>The Global Catalogue of Microorganisms (GCM) 10K type strain sequencing project: providing services to taxonomists for standard genome sequencing and annotation.</title>
        <authorList>
            <consortium name="The Broad Institute Genomics Platform"/>
            <consortium name="The Broad Institute Genome Sequencing Center for Infectious Disease"/>
            <person name="Wu L."/>
            <person name="Ma J."/>
        </authorList>
    </citation>
    <scope>NUCLEOTIDE SEQUENCE [LARGE SCALE GENOMIC DNA]</scope>
    <source>
        <strain evidence="13">TBRC 7912</strain>
    </source>
</reference>
<dbReference type="Proteomes" id="UP001595698">
    <property type="component" value="Unassembled WGS sequence"/>
</dbReference>